<accession>A0ABS2DI08</accession>
<dbReference type="PANTHER" id="PTHR41260">
    <property type="entry name" value="PROTEIN ECSC"/>
    <property type="match status" value="1"/>
</dbReference>
<name>A0ABS2DI08_9BACI</name>
<keyword evidence="2" id="KW-1185">Reference proteome</keyword>
<proteinExistence type="predicted"/>
<organism evidence="1 2">
    <name type="scientific">Bacillus suaedaesalsae</name>
    <dbReference type="NCBI Taxonomy" id="2810349"/>
    <lineage>
        <taxon>Bacteria</taxon>
        <taxon>Bacillati</taxon>
        <taxon>Bacillota</taxon>
        <taxon>Bacilli</taxon>
        <taxon>Bacillales</taxon>
        <taxon>Bacillaceae</taxon>
        <taxon>Bacillus</taxon>
    </lineage>
</organism>
<gene>
    <name evidence="1" type="ORF">JR050_05870</name>
</gene>
<protein>
    <submittedName>
        <fullName evidence="1">EcsC family protein</fullName>
    </submittedName>
</protein>
<dbReference type="EMBL" id="JAFELM010000019">
    <property type="protein sequence ID" value="MBM6617201.1"/>
    <property type="molecule type" value="Genomic_DNA"/>
</dbReference>
<dbReference type="Pfam" id="PF12787">
    <property type="entry name" value="EcsC"/>
    <property type="match status" value="1"/>
</dbReference>
<reference evidence="1 2" key="1">
    <citation type="submission" date="2021-02" db="EMBL/GenBank/DDBJ databases">
        <title>Bacillus sp. RD4P76, an endophyte from a halophyte.</title>
        <authorList>
            <person name="Sun J.-Q."/>
        </authorList>
    </citation>
    <scope>NUCLEOTIDE SEQUENCE [LARGE SCALE GENOMIC DNA]</scope>
    <source>
        <strain evidence="1 2">RD4P76</strain>
    </source>
</reference>
<dbReference type="InterPro" id="IPR024787">
    <property type="entry name" value="EcsC"/>
</dbReference>
<dbReference type="RefSeq" id="WP_204202579.1">
    <property type="nucleotide sequence ID" value="NZ_JAFELM010000019.1"/>
</dbReference>
<dbReference type="Proteomes" id="UP001518925">
    <property type="component" value="Unassembled WGS sequence"/>
</dbReference>
<sequence>MNYEMEKWQEALAWKRKLIRKPSMFARMSKSTQTKVQKLIPQKAHEVITQSIKQMVELTMTSSEYLPKSNYHDERSFQEKELLIQEKLKSYKKMAALEGAGTGAGGLILGIADFPLLLAIKMKFLFEIGAIHGLDTKSKEERVFLLTIFQLAFSSEAERENILGRIEGWQERENVSIDWQKWQQDYRDHIDLVKMLQLVPGIGAVVGAYANYHLLDLLGETAIQCFRLRLLNQ</sequence>
<evidence type="ECO:0000313" key="1">
    <source>
        <dbReference type="EMBL" id="MBM6617201.1"/>
    </source>
</evidence>
<dbReference type="PANTHER" id="PTHR41260:SF1">
    <property type="entry name" value="PROTEIN ECSC"/>
    <property type="match status" value="1"/>
</dbReference>
<comment type="caution">
    <text evidence="1">The sequence shown here is derived from an EMBL/GenBank/DDBJ whole genome shotgun (WGS) entry which is preliminary data.</text>
</comment>
<evidence type="ECO:0000313" key="2">
    <source>
        <dbReference type="Proteomes" id="UP001518925"/>
    </source>
</evidence>